<evidence type="ECO:0000256" key="3">
    <source>
        <dbReference type="ARBA" id="ARBA00022448"/>
    </source>
</evidence>
<comment type="subcellular location">
    <subcellularLocation>
        <location evidence="1">Periplasm</location>
    </subcellularLocation>
</comment>
<keyword evidence="4" id="KW-0732">Signal</keyword>
<evidence type="ECO:0000256" key="4">
    <source>
        <dbReference type="ARBA" id="ARBA00022729"/>
    </source>
</evidence>
<protein>
    <submittedName>
        <fullName evidence="6">Aliphatic sulfonate ABC transporter substrate-binding protein</fullName>
    </submittedName>
</protein>
<keyword evidence="7" id="KW-1185">Reference proteome</keyword>
<evidence type="ECO:0000256" key="1">
    <source>
        <dbReference type="ARBA" id="ARBA00004418"/>
    </source>
</evidence>
<accession>A0ABX0GZA3</accession>
<sequence>MTRTLRIGVHSSNPTIDVFSRRPELQQQLAEAGVDFRFLPHPGGVETVALLRAGAIDIAGTGSTPPLTAQAAGADVVYLATSGPRPERGGVAVRTDSGITDVAQLRGRTVALAHGSWQTSSLAFTLERAGLGWDDVTPLDLSTPAAEQAFVAGDLDAWVLPEPTLSAVEQKTGVRVLVPTTDVLTHRSVFFGLRSAAEEQPEQVAAVLAALDATDRWIEANPDEAAAVLAARPGVPGGTSVWRAGVDRRPWGLLEPSPEFLDEQQRAADVLTRSGVLPRSIDVRAALPARSLVPAVSA</sequence>
<evidence type="ECO:0000256" key="2">
    <source>
        <dbReference type="ARBA" id="ARBA00010742"/>
    </source>
</evidence>
<gene>
    <name evidence="6" type="ORF">G9H71_21065</name>
</gene>
<dbReference type="SMART" id="SM00062">
    <property type="entry name" value="PBPb"/>
    <property type="match status" value="1"/>
</dbReference>
<dbReference type="Gene3D" id="3.40.190.10">
    <property type="entry name" value="Periplasmic binding protein-like II"/>
    <property type="match status" value="2"/>
</dbReference>
<organism evidence="6 7">
    <name type="scientific">Motilibacter deserti</name>
    <dbReference type="NCBI Taxonomy" id="2714956"/>
    <lineage>
        <taxon>Bacteria</taxon>
        <taxon>Bacillati</taxon>
        <taxon>Actinomycetota</taxon>
        <taxon>Actinomycetes</taxon>
        <taxon>Motilibacterales</taxon>
        <taxon>Motilibacteraceae</taxon>
        <taxon>Motilibacter</taxon>
    </lineage>
</organism>
<dbReference type="InterPro" id="IPR010067">
    <property type="entry name" value="ABC_SsuA_sub-bd"/>
</dbReference>
<dbReference type="InterPro" id="IPR015168">
    <property type="entry name" value="SsuA/THI5"/>
</dbReference>
<dbReference type="Pfam" id="PF09084">
    <property type="entry name" value="NMT1"/>
    <property type="match status" value="1"/>
</dbReference>
<dbReference type="EMBL" id="JAANNP010000123">
    <property type="protein sequence ID" value="NHC16279.1"/>
    <property type="molecule type" value="Genomic_DNA"/>
</dbReference>
<reference evidence="6 7" key="1">
    <citation type="submission" date="2020-03" db="EMBL/GenBank/DDBJ databases">
        <title>Two novel Motilibacter sp.</title>
        <authorList>
            <person name="Liu S."/>
        </authorList>
    </citation>
    <scope>NUCLEOTIDE SEQUENCE [LARGE SCALE GENOMIC DNA]</scope>
    <source>
        <strain evidence="6 7">E257</strain>
    </source>
</reference>
<comment type="caution">
    <text evidence="6">The sequence shown here is derived from an EMBL/GenBank/DDBJ whole genome shotgun (WGS) entry which is preliminary data.</text>
</comment>
<comment type="similarity">
    <text evidence="2">Belongs to the bacterial solute-binding protein SsuA/TauA family.</text>
</comment>
<keyword evidence="3" id="KW-0813">Transport</keyword>
<dbReference type="RefSeq" id="WP_166284735.1">
    <property type="nucleotide sequence ID" value="NZ_JAANNP010000123.1"/>
</dbReference>
<dbReference type="PANTHER" id="PTHR30024:SF42">
    <property type="entry name" value="ALIPHATIC SULFONATES-BINDING PROTEIN-RELATED"/>
    <property type="match status" value="1"/>
</dbReference>
<dbReference type="Proteomes" id="UP000800981">
    <property type="component" value="Unassembled WGS sequence"/>
</dbReference>
<evidence type="ECO:0000313" key="6">
    <source>
        <dbReference type="EMBL" id="NHC16279.1"/>
    </source>
</evidence>
<dbReference type="InterPro" id="IPR001638">
    <property type="entry name" value="Solute-binding_3/MltF_N"/>
</dbReference>
<dbReference type="NCBIfam" id="TIGR01728">
    <property type="entry name" value="SsuA_fam"/>
    <property type="match status" value="1"/>
</dbReference>
<evidence type="ECO:0000259" key="5">
    <source>
        <dbReference type="SMART" id="SM00062"/>
    </source>
</evidence>
<evidence type="ECO:0000313" key="7">
    <source>
        <dbReference type="Proteomes" id="UP000800981"/>
    </source>
</evidence>
<proteinExistence type="inferred from homology"/>
<dbReference type="PANTHER" id="PTHR30024">
    <property type="entry name" value="ALIPHATIC SULFONATES-BINDING PROTEIN-RELATED"/>
    <property type="match status" value="1"/>
</dbReference>
<dbReference type="SUPFAM" id="SSF53850">
    <property type="entry name" value="Periplasmic binding protein-like II"/>
    <property type="match status" value="1"/>
</dbReference>
<name>A0ABX0GZA3_9ACTN</name>
<feature type="domain" description="Solute-binding protein family 3/N-terminal" evidence="5">
    <location>
        <begin position="4"/>
        <end position="221"/>
    </location>
</feature>